<dbReference type="GO" id="GO:0005634">
    <property type="term" value="C:nucleus"/>
    <property type="evidence" value="ECO:0007669"/>
    <property type="project" value="UniProtKB-SubCell"/>
</dbReference>
<gene>
    <name evidence="8" type="ORF">FIBSPDRAFT_707802</name>
</gene>
<feature type="domain" description="RRM" evidence="7">
    <location>
        <begin position="92"/>
        <end position="164"/>
    </location>
</feature>
<dbReference type="Pfam" id="PF00076">
    <property type="entry name" value="RRM_1"/>
    <property type="match status" value="2"/>
</dbReference>
<dbReference type="SUPFAM" id="SSF54928">
    <property type="entry name" value="RNA-binding domain, RBD"/>
    <property type="match status" value="1"/>
</dbReference>
<dbReference type="InterPro" id="IPR050374">
    <property type="entry name" value="RRT5_SRSF_SR"/>
</dbReference>
<dbReference type="InterPro" id="IPR035979">
    <property type="entry name" value="RBD_domain_sf"/>
</dbReference>
<dbReference type="Gene3D" id="3.30.70.330">
    <property type="match status" value="2"/>
</dbReference>
<evidence type="ECO:0000313" key="8">
    <source>
        <dbReference type="EMBL" id="KZP22918.1"/>
    </source>
</evidence>
<reference evidence="8 9" key="1">
    <citation type="journal article" date="2016" name="Mol. Biol. Evol.">
        <title>Comparative Genomics of Early-Diverging Mushroom-Forming Fungi Provides Insights into the Origins of Lignocellulose Decay Capabilities.</title>
        <authorList>
            <person name="Nagy L.G."/>
            <person name="Riley R."/>
            <person name="Tritt A."/>
            <person name="Adam C."/>
            <person name="Daum C."/>
            <person name="Floudas D."/>
            <person name="Sun H."/>
            <person name="Yadav J.S."/>
            <person name="Pangilinan J."/>
            <person name="Larsson K.H."/>
            <person name="Matsuura K."/>
            <person name="Barry K."/>
            <person name="Labutti K."/>
            <person name="Kuo R."/>
            <person name="Ohm R.A."/>
            <person name="Bhattacharya S.S."/>
            <person name="Shirouzu T."/>
            <person name="Yoshinaga Y."/>
            <person name="Martin F.M."/>
            <person name="Grigoriev I.V."/>
            <person name="Hibbett D.S."/>
        </authorList>
    </citation>
    <scope>NUCLEOTIDE SEQUENCE [LARGE SCALE GENOMIC DNA]</scope>
    <source>
        <strain evidence="8 9">CBS 109695</strain>
    </source>
</reference>
<keyword evidence="2" id="KW-0507">mRNA processing</keyword>
<dbReference type="STRING" id="436010.A0A166LG37"/>
<organism evidence="8 9">
    <name type="scientific">Athelia psychrophila</name>
    <dbReference type="NCBI Taxonomy" id="1759441"/>
    <lineage>
        <taxon>Eukaryota</taxon>
        <taxon>Fungi</taxon>
        <taxon>Dikarya</taxon>
        <taxon>Basidiomycota</taxon>
        <taxon>Agaricomycotina</taxon>
        <taxon>Agaricomycetes</taxon>
        <taxon>Agaricomycetidae</taxon>
        <taxon>Atheliales</taxon>
        <taxon>Atheliaceae</taxon>
        <taxon>Athelia</taxon>
    </lineage>
</organism>
<keyword evidence="9" id="KW-1185">Reference proteome</keyword>
<dbReference type="EMBL" id="KV417536">
    <property type="protein sequence ID" value="KZP22918.1"/>
    <property type="molecule type" value="Genomic_DNA"/>
</dbReference>
<dbReference type="InterPro" id="IPR000504">
    <property type="entry name" value="RRM_dom"/>
</dbReference>
<dbReference type="GO" id="GO:0006397">
    <property type="term" value="P:mRNA processing"/>
    <property type="evidence" value="ECO:0007669"/>
    <property type="project" value="UniProtKB-KW"/>
</dbReference>
<dbReference type="OrthoDB" id="1099063at2759"/>
<protein>
    <recommendedName>
        <fullName evidence="7">RRM domain-containing protein</fullName>
    </recommendedName>
</protein>
<dbReference type="PROSITE" id="PS50102">
    <property type="entry name" value="RRM"/>
    <property type="match status" value="2"/>
</dbReference>
<evidence type="ECO:0000256" key="6">
    <source>
        <dbReference type="PROSITE-ProRule" id="PRU00176"/>
    </source>
</evidence>
<evidence type="ECO:0000313" key="9">
    <source>
        <dbReference type="Proteomes" id="UP000076532"/>
    </source>
</evidence>
<dbReference type="GO" id="GO:0003729">
    <property type="term" value="F:mRNA binding"/>
    <property type="evidence" value="ECO:0007669"/>
    <property type="project" value="TreeGrafter"/>
</dbReference>
<keyword evidence="4 6" id="KW-0694">RNA-binding</keyword>
<evidence type="ECO:0000256" key="1">
    <source>
        <dbReference type="ARBA" id="ARBA00004123"/>
    </source>
</evidence>
<evidence type="ECO:0000259" key="7">
    <source>
        <dbReference type="PROSITE" id="PS50102"/>
    </source>
</evidence>
<evidence type="ECO:0000256" key="3">
    <source>
        <dbReference type="ARBA" id="ARBA00022737"/>
    </source>
</evidence>
<evidence type="ECO:0000256" key="2">
    <source>
        <dbReference type="ARBA" id="ARBA00022664"/>
    </source>
</evidence>
<comment type="subcellular location">
    <subcellularLocation>
        <location evidence="1">Nucleus</location>
    </subcellularLocation>
</comment>
<keyword evidence="5" id="KW-0539">Nucleus</keyword>
<proteinExistence type="predicted"/>
<dbReference type="SMART" id="SM00360">
    <property type="entry name" value="RRM"/>
    <property type="match status" value="2"/>
</dbReference>
<feature type="domain" description="RRM" evidence="7">
    <location>
        <begin position="3"/>
        <end position="71"/>
    </location>
</feature>
<feature type="non-terminal residue" evidence="8">
    <location>
        <position position="164"/>
    </location>
</feature>
<evidence type="ECO:0000256" key="5">
    <source>
        <dbReference type="ARBA" id="ARBA00023242"/>
    </source>
</evidence>
<dbReference type="PANTHER" id="PTHR23003">
    <property type="entry name" value="RNA RECOGNITION MOTIF RRM DOMAIN CONTAINING PROTEIN"/>
    <property type="match status" value="1"/>
</dbReference>
<dbReference type="PANTHER" id="PTHR23003:SF62">
    <property type="entry name" value="SERINE_ARGININE (SR)-TYPE SHUTTLING MRNA BINDING PROTEIN NPL3"/>
    <property type="match status" value="1"/>
</dbReference>
<accession>A0A166LG37</accession>
<dbReference type="GO" id="GO:0005737">
    <property type="term" value="C:cytoplasm"/>
    <property type="evidence" value="ECO:0007669"/>
    <property type="project" value="TreeGrafter"/>
</dbReference>
<dbReference type="AlphaFoldDB" id="A0A166LG37"/>
<keyword evidence="3" id="KW-0677">Repeat</keyword>
<dbReference type="InterPro" id="IPR012677">
    <property type="entry name" value="Nucleotide-bd_a/b_plait_sf"/>
</dbReference>
<evidence type="ECO:0000256" key="4">
    <source>
        <dbReference type="ARBA" id="ARBA00022884"/>
    </source>
</evidence>
<name>A0A166LG37_9AGAM</name>
<sequence>MSRRLYLSKLSADARVEDIRKHFDGYGRIVDCRVMTGFGFVEFESIKANNHSQHAFFDASNSVLVVEFAKENRLRQDGTLGSHPTRSQPRGICVILRGISRDTSYQDLKDFGREAGTVEYAVVDRDRSGFKLGQYLNRDDAERAAKGLDNRELNGVSVRVALHE</sequence>
<dbReference type="Proteomes" id="UP000076532">
    <property type="component" value="Unassembled WGS sequence"/>
</dbReference>